<proteinExistence type="predicted"/>
<dbReference type="Proteomes" id="UP000295055">
    <property type="component" value="Unassembled WGS sequence"/>
</dbReference>
<evidence type="ECO:0000313" key="1">
    <source>
        <dbReference type="EMBL" id="TCT27568.1"/>
    </source>
</evidence>
<sequence>MIYYVEQDCHIVVFAVLHQRMLPSLHLTEREIT</sequence>
<organism evidence="1 2">
    <name type="scientific">Providencia alcalifaciens</name>
    <dbReference type="NCBI Taxonomy" id="126385"/>
    <lineage>
        <taxon>Bacteria</taxon>
        <taxon>Pseudomonadati</taxon>
        <taxon>Pseudomonadota</taxon>
        <taxon>Gammaproteobacteria</taxon>
        <taxon>Enterobacterales</taxon>
        <taxon>Morganellaceae</taxon>
        <taxon>Providencia</taxon>
    </lineage>
</organism>
<gene>
    <name evidence="1" type="ORF">EC835_1322</name>
</gene>
<accession>A0A4R3NC12</accession>
<evidence type="ECO:0000313" key="2">
    <source>
        <dbReference type="Proteomes" id="UP000295055"/>
    </source>
</evidence>
<reference evidence="1 2" key="1">
    <citation type="submission" date="2019-03" db="EMBL/GenBank/DDBJ databases">
        <title>Genomic analyses of the natural microbiome of Caenorhabditis elegans.</title>
        <authorList>
            <person name="Samuel B."/>
        </authorList>
    </citation>
    <scope>NUCLEOTIDE SEQUENCE [LARGE SCALE GENOMIC DNA]</scope>
    <source>
        <strain evidence="1 2">JUb102</strain>
    </source>
</reference>
<dbReference type="EMBL" id="SMAS01000032">
    <property type="protein sequence ID" value="TCT27568.1"/>
    <property type="molecule type" value="Genomic_DNA"/>
</dbReference>
<name>A0A4R3NC12_9GAMM</name>
<evidence type="ECO:0008006" key="3">
    <source>
        <dbReference type="Google" id="ProtNLM"/>
    </source>
</evidence>
<comment type="caution">
    <text evidence="1">The sequence shown here is derived from an EMBL/GenBank/DDBJ whole genome shotgun (WGS) entry which is preliminary data.</text>
</comment>
<dbReference type="AlphaFoldDB" id="A0A4R3NC12"/>
<protein>
    <recommendedName>
        <fullName evidence="3">Type II toxin-antitoxin system RelE/ParE family toxin</fullName>
    </recommendedName>
</protein>